<dbReference type="GO" id="GO:0035267">
    <property type="term" value="C:NuA4 histone acetyltransferase complex"/>
    <property type="evidence" value="ECO:0007669"/>
    <property type="project" value="InterPro"/>
</dbReference>
<dbReference type="OrthoDB" id="19740at2759"/>
<name>A0A6A7CAR1_9PEZI</name>
<dbReference type="Proteomes" id="UP000799421">
    <property type="component" value="Unassembled WGS sequence"/>
</dbReference>
<feature type="non-terminal residue" evidence="10">
    <location>
        <position position="1"/>
    </location>
</feature>
<evidence type="ECO:0000256" key="2">
    <source>
        <dbReference type="ARBA" id="ARBA00006918"/>
    </source>
</evidence>
<evidence type="ECO:0000256" key="6">
    <source>
        <dbReference type="ARBA" id="ARBA00023163"/>
    </source>
</evidence>
<feature type="region of interest" description="Disordered" evidence="8">
    <location>
        <begin position="188"/>
        <end position="219"/>
    </location>
</feature>
<dbReference type="GO" id="GO:0006338">
    <property type="term" value="P:chromatin remodeling"/>
    <property type="evidence" value="ECO:0007669"/>
    <property type="project" value="InterPro"/>
</dbReference>
<evidence type="ECO:0000259" key="9">
    <source>
        <dbReference type="Pfam" id="PF16282"/>
    </source>
</evidence>
<accession>A0A6A7CAR1</accession>
<protein>
    <recommendedName>
        <fullName evidence="3">SWR1-complex protein 4</fullName>
    </recommendedName>
</protein>
<evidence type="ECO:0000256" key="3">
    <source>
        <dbReference type="ARBA" id="ARBA00019132"/>
    </source>
</evidence>
<gene>
    <name evidence="10" type="ORF">K470DRAFT_205730</name>
</gene>
<evidence type="ECO:0000256" key="8">
    <source>
        <dbReference type="SAM" id="MobiDB-lite"/>
    </source>
</evidence>
<keyword evidence="7" id="KW-0539">Nucleus</keyword>
<organism evidence="10 11">
    <name type="scientific">Piedraia hortae CBS 480.64</name>
    <dbReference type="NCBI Taxonomy" id="1314780"/>
    <lineage>
        <taxon>Eukaryota</taxon>
        <taxon>Fungi</taxon>
        <taxon>Dikarya</taxon>
        <taxon>Ascomycota</taxon>
        <taxon>Pezizomycotina</taxon>
        <taxon>Dothideomycetes</taxon>
        <taxon>Dothideomycetidae</taxon>
        <taxon>Capnodiales</taxon>
        <taxon>Piedraiaceae</taxon>
        <taxon>Piedraia</taxon>
    </lineage>
</organism>
<dbReference type="EMBL" id="MU005958">
    <property type="protein sequence ID" value="KAF2864095.1"/>
    <property type="molecule type" value="Genomic_DNA"/>
</dbReference>
<comment type="similarity">
    <text evidence="2">Belongs to the SWC4 family.</text>
</comment>
<evidence type="ECO:0000256" key="1">
    <source>
        <dbReference type="ARBA" id="ARBA00004123"/>
    </source>
</evidence>
<feature type="non-terminal residue" evidence="10">
    <location>
        <position position="315"/>
    </location>
</feature>
<evidence type="ECO:0000313" key="11">
    <source>
        <dbReference type="Proteomes" id="UP000799421"/>
    </source>
</evidence>
<dbReference type="SUPFAM" id="SSF46689">
    <property type="entry name" value="Homeodomain-like"/>
    <property type="match status" value="1"/>
</dbReference>
<evidence type="ECO:0000313" key="10">
    <source>
        <dbReference type="EMBL" id="KAF2864095.1"/>
    </source>
</evidence>
<dbReference type="PANTHER" id="PTHR12855:SF10">
    <property type="entry name" value="DNA METHYLTRANSFERASE 1-ASSOCIATED PROTEIN 1"/>
    <property type="match status" value="1"/>
</dbReference>
<keyword evidence="11" id="KW-1185">Reference proteome</keyword>
<evidence type="ECO:0000256" key="5">
    <source>
        <dbReference type="ARBA" id="ARBA00023015"/>
    </source>
</evidence>
<dbReference type="Gene3D" id="1.10.10.60">
    <property type="entry name" value="Homeodomain-like"/>
    <property type="match status" value="1"/>
</dbReference>
<dbReference type="AlphaFoldDB" id="A0A6A7CAR1"/>
<feature type="domain" description="DAMP1 SANT/Myb-like" evidence="9">
    <location>
        <begin position="1"/>
        <end position="77"/>
    </location>
</feature>
<evidence type="ECO:0000256" key="4">
    <source>
        <dbReference type="ARBA" id="ARBA00022853"/>
    </source>
</evidence>
<keyword evidence="5" id="KW-0805">Transcription regulation</keyword>
<dbReference type="GO" id="GO:0000122">
    <property type="term" value="P:negative regulation of transcription by RNA polymerase II"/>
    <property type="evidence" value="ECO:0007669"/>
    <property type="project" value="TreeGrafter"/>
</dbReference>
<sequence length="315" mass="35999">FKKYDVHPFVPSYEAETYESHLTDPLWSAEETAYLMQTYAECYGKWPVIHDRYDWQGSQRTLEDLKARFYNISAKLLALETPEQEMTPSQHALWKTLNSFDPERERKRKELLQSHLHRSPDEVEEETSLLRDLQRIMANQAQLESEREDLRRRLDYPIAKSGSTPSSSQELMALWQSLVNADRARKNPRLRTAGGGGRDHGAPHSATSATPREAPPSLDLSKADQERFGVVYADKLPAGVHFASDKLTKPRTAKSMLQTDKITAILSSVGVPELIPLPSPEVIRVFEGIMNKVNVLADMRRIKEKEEFELKVRKA</sequence>
<dbReference type="PANTHER" id="PTHR12855">
    <property type="entry name" value="DNA METHYLTRANSFERASE 1-ASSOCIATED PROTEIN 1 FAMILY MEMBER"/>
    <property type="match status" value="1"/>
</dbReference>
<dbReference type="GO" id="GO:0003714">
    <property type="term" value="F:transcription corepressor activity"/>
    <property type="evidence" value="ECO:0007669"/>
    <property type="project" value="TreeGrafter"/>
</dbReference>
<dbReference type="Pfam" id="PF16282">
    <property type="entry name" value="SANT_DAMP1_like"/>
    <property type="match status" value="1"/>
</dbReference>
<dbReference type="InterPro" id="IPR032563">
    <property type="entry name" value="DAMP1_SANT-like"/>
</dbReference>
<dbReference type="GO" id="GO:0006281">
    <property type="term" value="P:DNA repair"/>
    <property type="evidence" value="ECO:0007669"/>
    <property type="project" value="InterPro"/>
</dbReference>
<proteinExistence type="inferred from homology"/>
<evidence type="ECO:0000256" key="7">
    <source>
        <dbReference type="ARBA" id="ARBA00023242"/>
    </source>
</evidence>
<dbReference type="InterPro" id="IPR027109">
    <property type="entry name" value="Swc4/Dmap1"/>
</dbReference>
<reference evidence="10" key="1">
    <citation type="journal article" date="2020" name="Stud. Mycol.">
        <title>101 Dothideomycetes genomes: a test case for predicting lifestyles and emergence of pathogens.</title>
        <authorList>
            <person name="Haridas S."/>
            <person name="Albert R."/>
            <person name="Binder M."/>
            <person name="Bloem J."/>
            <person name="Labutti K."/>
            <person name="Salamov A."/>
            <person name="Andreopoulos B."/>
            <person name="Baker S."/>
            <person name="Barry K."/>
            <person name="Bills G."/>
            <person name="Bluhm B."/>
            <person name="Cannon C."/>
            <person name="Castanera R."/>
            <person name="Culley D."/>
            <person name="Daum C."/>
            <person name="Ezra D."/>
            <person name="Gonzalez J."/>
            <person name="Henrissat B."/>
            <person name="Kuo A."/>
            <person name="Liang C."/>
            <person name="Lipzen A."/>
            <person name="Lutzoni F."/>
            <person name="Magnuson J."/>
            <person name="Mondo S."/>
            <person name="Nolan M."/>
            <person name="Ohm R."/>
            <person name="Pangilinan J."/>
            <person name="Park H.-J."/>
            <person name="Ramirez L."/>
            <person name="Alfaro M."/>
            <person name="Sun H."/>
            <person name="Tritt A."/>
            <person name="Yoshinaga Y."/>
            <person name="Zwiers L.-H."/>
            <person name="Turgeon B."/>
            <person name="Goodwin S."/>
            <person name="Spatafora J."/>
            <person name="Crous P."/>
            <person name="Grigoriev I."/>
        </authorList>
    </citation>
    <scope>NUCLEOTIDE SEQUENCE</scope>
    <source>
        <strain evidence="10">CBS 480.64</strain>
    </source>
</reference>
<dbReference type="GO" id="GO:0000812">
    <property type="term" value="C:Swr1 complex"/>
    <property type="evidence" value="ECO:0007669"/>
    <property type="project" value="TreeGrafter"/>
</dbReference>
<keyword evidence="4" id="KW-0156">Chromatin regulator</keyword>
<keyword evidence="6" id="KW-0804">Transcription</keyword>
<dbReference type="InterPro" id="IPR009057">
    <property type="entry name" value="Homeodomain-like_sf"/>
</dbReference>
<comment type="subcellular location">
    <subcellularLocation>
        <location evidence="1">Nucleus</location>
    </subcellularLocation>
</comment>